<keyword evidence="6" id="KW-1185">Reference proteome</keyword>
<dbReference type="PANTHER" id="PTHR23050">
    <property type="entry name" value="CALCIUM BINDING PROTEIN"/>
    <property type="match status" value="1"/>
</dbReference>
<organism evidence="5 6">
    <name type="scientific">Symbiochloris irregularis</name>
    <dbReference type="NCBI Taxonomy" id="706552"/>
    <lineage>
        <taxon>Eukaryota</taxon>
        <taxon>Viridiplantae</taxon>
        <taxon>Chlorophyta</taxon>
        <taxon>core chlorophytes</taxon>
        <taxon>Trebouxiophyceae</taxon>
        <taxon>Trebouxiales</taxon>
        <taxon>Trebouxiaceae</taxon>
        <taxon>Symbiochloris</taxon>
    </lineage>
</organism>
<feature type="domain" description="EF-hand" evidence="4">
    <location>
        <begin position="130"/>
        <end position="165"/>
    </location>
</feature>
<dbReference type="InterPro" id="IPR050145">
    <property type="entry name" value="Centrin_CML-like"/>
</dbReference>
<dbReference type="CDD" id="cd00051">
    <property type="entry name" value="EFh"/>
    <property type="match status" value="1"/>
</dbReference>
<keyword evidence="1" id="KW-0677">Repeat</keyword>
<dbReference type="AlphaFoldDB" id="A0AAW1NSK5"/>
<evidence type="ECO:0000256" key="2">
    <source>
        <dbReference type="ARBA" id="ARBA00022837"/>
    </source>
</evidence>
<feature type="compositionally biased region" description="Low complexity" evidence="3">
    <location>
        <begin position="37"/>
        <end position="51"/>
    </location>
</feature>
<feature type="region of interest" description="Disordered" evidence="3">
    <location>
        <begin position="1"/>
        <end position="55"/>
    </location>
</feature>
<sequence>MSSSKRQTRDAGDFHPVKTGDTVALTNRLSTASSKPSFARSTTSHRFTSTTGKQHEVKVPTVVEDAKELALRAQTRVWLLKHGCPLPVGRLTKKQAHEIKECFEVLDSDHSGTLDVDELKAAFTMLGFKVSKESVQKIMAVADIDKTGLLEFDEFQSVMARSLTAGDSIAAGLPMPAGAVLAFEDVVRTARRRQMLMDVLKGGIDRQRVIDASSDFTVTRHSQDILDEQKAYKAQSNAAPLARSGCSYYKKAAQAARQAALELQAALDAASSDPSSTQEASSGEGNHDDERQRVVRLLTPDTEKLLTECLEVAGPIEQWPEMLQTHSRQLEPVTAHDLAQELLGMGVSEDVFEKTCTGALATLRPHASIDFMSYNFRGTWRPQKGKYSPAPYEMSSTYKPACSKGWLPPICSVEEPLQLEDSFDLSYVITTRMRNSLKITS</sequence>
<dbReference type="EMBL" id="JALJOQ010000118">
    <property type="protein sequence ID" value="KAK9796252.1"/>
    <property type="molecule type" value="Genomic_DNA"/>
</dbReference>
<dbReference type="InterPro" id="IPR018247">
    <property type="entry name" value="EF_Hand_1_Ca_BS"/>
</dbReference>
<feature type="domain" description="EF-hand" evidence="4">
    <location>
        <begin position="94"/>
        <end position="129"/>
    </location>
</feature>
<dbReference type="GO" id="GO:0005509">
    <property type="term" value="F:calcium ion binding"/>
    <property type="evidence" value="ECO:0007669"/>
    <property type="project" value="InterPro"/>
</dbReference>
<protein>
    <recommendedName>
        <fullName evidence="4">EF-hand domain-containing protein</fullName>
    </recommendedName>
</protein>
<keyword evidence="2" id="KW-0106">Calcium</keyword>
<dbReference type="SMART" id="SM00054">
    <property type="entry name" value="EFh"/>
    <property type="match status" value="2"/>
</dbReference>
<dbReference type="PROSITE" id="PS50222">
    <property type="entry name" value="EF_HAND_2"/>
    <property type="match status" value="2"/>
</dbReference>
<evidence type="ECO:0000313" key="5">
    <source>
        <dbReference type="EMBL" id="KAK9796252.1"/>
    </source>
</evidence>
<evidence type="ECO:0000256" key="3">
    <source>
        <dbReference type="SAM" id="MobiDB-lite"/>
    </source>
</evidence>
<evidence type="ECO:0000259" key="4">
    <source>
        <dbReference type="PROSITE" id="PS50222"/>
    </source>
</evidence>
<accession>A0AAW1NSK5</accession>
<feature type="region of interest" description="Disordered" evidence="3">
    <location>
        <begin position="266"/>
        <end position="292"/>
    </location>
</feature>
<name>A0AAW1NSK5_9CHLO</name>
<dbReference type="PROSITE" id="PS00018">
    <property type="entry name" value="EF_HAND_1"/>
    <property type="match status" value="2"/>
</dbReference>
<feature type="compositionally biased region" description="Polar residues" evidence="3">
    <location>
        <begin position="24"/>
        <end position="36"/>
    </location>
</feature>
<proteinExistence type="predicted"/>
<feature type="compositionally biased region" description="Polar residues" evidence="3">
    <location>
        <begin position="272"/>
        <end position="284"/>
    </location>
</feature>
<reference evidence="5 6" key="1">
    <citation type="journal article" date="2024" name="Nat. Commun.">
        <title>Phylogenomics reveals the evolutionary origins of lichenization in chlorophyte algae.</title>
        <authorList>
            <person name="Puginier C."/>
            <person name="Libourel C."/>
            <person name="Otte J."/>
            <person name="Skaloud P."/>
            <person name="Haon M."/>
            <person name="Grisel S."/>
            <person name="Petersen M."/>
            <person name="Berrin J.G."/>
            <person name="Delaux P.M."/>
            <person name="Dal Grande F."/>
            <person name="Keller J."/>
        </authorList>
    </citation>
    <scope>NUCLEOTIDE SEQUENCE [LARGE SCALE GENOMIC DNA]</scope>
    <source>
        <strain evidence="5 6">SAG 2036</strain>
    </source>
</reference>
<dbReference type="Pfam" id="PF13499">
    <property type="entry name" value="EF-hand_7"/>
    <property type="match status" value="1"/>
</dbReference>
<comment type="caution">
    <text evidence="5">The sequence shown here is derived from an EMBL/GenBank/DDBJ whole genome shotgun (WGS) entry which is preliminary data.</text>
</comment>
<dbReference type="Proteomes" id="UP001465755">
    <property type="component" value="Unassembled WGS sequence"/>
</dbReference>
<dbReference type="InterPro" id="IPR002048">
    <property type="entry name" value="EF_hand_dom"/>
</dbReference>
<evidence type="ECO:0000313" key="6">
    <source>
        <dbReference type="Proteomes" id="UP001465755"/>
    </source>
</evidence>
<evidence type="ECO:0000256" key="1">
    <source>
        <dbReference type="ARBA" id="ARBA00022737"/>
    </source>
</evidence>
<feature type="compositionally biased region" description="Basic and acidic residues" evidence="3">
    <location>
        <begin position="7"/>
        <end position="18"/>
    </location>
</feature>
<gene>
    <name evidence="5" type="ORF">WJX73_003341</name>
</gene>
<dbReference type="InterPro" id="IPR011992">
    <property type="entry name" value="EF-hand-dom_pair"/>
</dbReference>
<dbReference type="Gene3D" id="1.10.238.10">
    <property type="entry name" value="EF-hand"/>
    <property type="match status" value="1"/>
</dbReference>
<dbReference type="SUPFAM" id="SSF47473">
    <property type="entry name" value="EF-hand"/>
    <property type="match status" value="1"/>
</dbReference>